<evidence type="ECO:0000313" key="2">
    <source>
        <dbReference type="Proteomes" id="UP001335648"/>
    </source>
</evidence>
<reference evidence="1 2" key="1">
    <citation type="journal article" date="2023" name="Mol. Biol. Evol.">
        <title>Genomics of Secondarily Temperate Adaptation in the Only Non-Antarctic Icefish.</title>
        <authorList>
            <person name="Rivera-Colon A.G."/>
            <person name="Rayamajhi N."/>
            <person name="Minhas B.F."/>
            <person name="Madrigal G."/>
            <person name="Bilyk K.T."/>
            <person name="Yoon V."/>
            <person name="Hune M."/>
            <person name="Gregory S."/>
            <person name="Cheng C.H.C."/>
            <person name="Catchen J.M."/>
        </authorList>
    </citation>
    <scope>NUCLEOTIDE SEQUENCE [LARGE SCALE GENOMIC DNA]</scope>
    <source>
        <strain evidence="1">JC2023a</strain>
    </source>
</reference>
<dbReference type="PANTHER" id="PTHR14819:SF9">
    <property type="entry name" value="UP-REGULATOR OF CELL PROLIFERATION-LIKE"/>
    <property type="match status" value="1"/>
</dbReference>
<dbReference type="InterPro" id="IPR052986">
    <property type="entry name" value="VLIG_GTPase"/>
</dbReference>
<gene>
    <name evidence="1" type="ORF">CesoFtcFv8_006253</name>
</gene>
<name>A0AAN8H6Y2_9TELE</name>
<dbReference type="EMBL" id="JAULUE010002050">
    <property type="protein sequence ID" value="KAK5904718.1"/>
    <property type="molecule type" value="Genomic_DNA"/>
</dbReference>
<dbReference type="Proteomes" id="UP001335648">
    <property type="component" value="Unassembled WGS sequence"/>
</dbReference>
<sequence>MSDFIYKFRKRDQCQRVAQAFTSMVVKPTVLDYIYRPLGMQMVKDIQDKAQQYQSPCSFHQSLMEELVKEDHFESFKEYLLNYDKFRVRKIQETVVAHLSESSNFVIWRQQRLGEIVGKIAAASPCELQEGHELHKALLHRPKYMLPHDSGMTEGNPDMSKDKQDLSVACSSLHSLYPDWSISHGDPNTEMPCAYWRYLWARFNENFSKEYNQEPAYISDEWKEITEEEALDSLKEAFFHGQC</sequence>
<organism evidence="1 2">
    <name type="scientific">Champsocephalus esox</name>
    <name type="common">pike icefish</name>
    <dbReference type="NCBI Taxonomy" id="159716"/>
    <lineage>
        <taxon>Eukaryota</taxon>
        <taxon>Metazoa</taxon>
        <taxon>Chordata</taxon>
        <taxon>Craniata</taxon>
        <taxon>Vertebrata</taxon>
        <taxon>Euteleostomi</taxon>
        <taxon>Actinopterygii</taxon>
        <taxon>Neopterygii</taxon>
        <taxon>Teleostei</taxon>
        <taxon>Neoteleostei</taxon>
        <taxon>Acanthomorphata</taxon>
        <taxon>Eupercaria</taxon>
        <taxon>Perciformes</taxon>
        <taxon>Notothenioidei</taxon>
        <taxon>Channichthyidae</taxon>
        <taxon>Champsocephalus</taxon>
    </lineage>
</organism>
<accession>A0AAN8H6Y2</accession>
<comment type="caution">
    <text evidence="1">The sequence shown here is derived from an EMBL/GenBank/DDBJ whole genome shotgun (WGS) entry which is preliminary data.</text>
</comment>
<dbReference type="PANTHER" id="PTHR14819">
    <property type="entry name" value="GTP-BINDING"/>
    <property type="match status" value="1"/>
</dbReference>
<evidence type="ECO:0000313" key="1">
    <source>
        <dbReference type="EMBL" id="KAK5904718.1"/>
    </source>
</evidence>
<protein>
    <submittedName>
        <fullName evidence="1">Uncharacterized protein</fullName>
    </submittedName>
</protein>
<proteinExistence type="predicted"/>
<keyword evidence="2" id="KW-1185">Reference proteome</keyword>
<dbReference type="AlphaFoldDB" id="A0AAN8H6Y2"/>